<dbReference type="InterPro" id="IPR003877">
    <property type="entry name" value="SPRY_dom"/>
</dbReference>
<dbReference type="SUPFAM" id="SSF53167">
    <property type="entry name" value="Purine and uridine phosphorylases"/>
    <property type="match status" value="1"/>
</dbReference>
<keyword evidence="6" id="KW-1185">Reference proteome</keyword>
<dbReference type="InterPro" id="IPR027417">
    <property type="entry name" value="P-loop_NTPase"/>
</dbReference>
<dbReference type="SUPFAM" id="SSF49899">
    <property type="entry name" value="Concanavalin A-like lectins/glucanases"/>
    <property type="match status" value="1"/>
</dbReference>
<dbReference type="InterPro" id="IPR013320">
    <property type="entry name" value="ConA-like_dom_sf"/>
</dbReference>
<reference evidence="5 6" key="1">
    <citation type="submission" date="2024-07" db="EMBL/GenBank/DDBJ databases">
        <title>Section-level genome sequencing and comparative genomics of Aspergillus sections Usti and Cavernicolus.</title>
        <authorList>
            <consortium name="Lawrence Berkeley National Laboratory"/>
            <person name="Nybo J.L."/>
            <person name="Vesth T.C."/>
            <person name="Theobald S."/>
            <person name="Frisvad J.C."/>
            <person name="Larsen T.O."/>
            <person name="Kjaerboelling I."/>
            <person name="Rothschild-Mancinelli K."/>
            <person name="Lyhne E.K."/>
            <person name="Kogle M.E."/>
            <person name="Barry K."/>
            <person name="Clum A."/>
            <person name="Na H."/>
            <person name="Ledsgaard L."/>
            <person name="Lin J."/>
            <person name="Lipzen A."/>
            <person name="Kuo A."/>
            <person name="Riley R."/>
            <person name="Mondo S."/>
            <person name="Labutti K."/>
            <person name="Haridas S."/>
            <person name="Pangalinan J."/>
            <person name="Salamov A.A."/>
            <person name="Simmons B.A."/>
            <person name="Magnuson J.K."/>
            <person name="Chen J."/>
            <person name="Drula E."/>
            <person name="Henrissat B."/>
            <person name="Wiebenga A."/>
            <person name="Lubbers R.J."/>
            <person name="Gomes A.C."/>
            <person name="Makela M.R."/>
            <person name="Stajich J."/>
            <person name="Grigoriev I.V."/>
            <person name="Mortensen U.H."/>
            <person name="De Vries R.P."/>
            <person name="Baker S.E."/>
            <person name="Andersen M.R."/>
        </authorList>
    </citation>
    <scope>NUCLEOTIDE SEQUENCE [LARGE SCALE GENOMIC DNA]</scope>
    <source>
        <strain evidence="5 6">CBS 588.65</strain>
    </source>
</reference>
<dbReference type="InterPro" id="IPR056884">
    <property type="entry name" value="NPHP3-like_N"/>
</dbReference>
<dbReference type="InterPro" id="IPR035994">
    <property type="entry name" value="Nucleoside_phosphorylase_sf"/>
</dbReference>
<dbReference type="InterPro" id="IPR002110">
    <property type="entry name" value="Ankyrin_rpt"/>
</dbReference>
<protein>
    <recommendedName>
        <fullName evidence="4">B30.2/SPRY domain-containing protein</fullName>
    </recommendedName>
</protein>
<dbReference type="PANTHER" id="PTHR10039:SF14">
    <property type="entry name" value="NACHT DOMAIN-CONTAINING PROTEIN"/>
    <property type="match status" value="1"/>
</dbReference>
<gene>
    <name evidence="5" type="ORF">BJX63DRAFT_366537</name>
</gene>
<evidence type="ECO:0000259" key="4">
    <source>
        <dbReference type="PROSITE" id="PS50188"/>
    </source>
</evidence>
<keyword evidence="2" id="KW-0040">ANK repeat</keyword>
<keyword evidence="1" id="KW-0677">Repeat</keyword>
<feature type="repeat" description="ANK" evidence="2">
    <location>
        <begin position="1106"/>
        <end position="1138"/>
    </location>
</feature>
<dbReference type="Proteomes" id="UP001610334">
    <property type="component" value="Unassembled WGS sequence"/>
</dbReference>
<sequence length="1435" mass="159009">MPVLDPNLYTVAWIAPLEIEVQAARHMLDKVHSGGFPVGPGDDYVFHAGEIHGHNVVIATFAAGQTYGTNSATALASHVRKTFPNLWFGLLVGVAAGLPNLSCCPPRDIRLGDVIVALPDGENPAIVPYGLGKQKGGIGFELLRSGHSLPQTERIVCSAIGKIKAERRDAQAILGYYKSITHTATKFPDPGQEHDVLISSSDNKPIQRPCRPDAERTRVWYGSIGSGDKLLKSHRDRDEMRDKYNVIGLEMEAAGVLNEIPVGNIRGVCDYGDEHKNKDWQPYAAAMAAAYAKAVLSEIPPKSAAQAAGYKSGAELTSEEKECLQSLFLTDPAEDRTILQRRKGDRADGTCDWILETDELMQWLGVSETRGPKRPEVLWLHGHPGTGKSTMVMAMTEALPNRPWFANSQRVLAYFFCDAGSEKQRTAIAIMRGLIYHLVKECPALMKHLLPKYIERKATLYTSFDTLWSVLTEMSQKSSVEIYCIIDALDECESDSQEMLLCQLHRTFQKHRPTDTSSSYPHFLITSRPYPEIGGYLFSFRNKDLATYSAVKSDLTVMIKEKVKDLAERKKYTESVRNEVIRILETKSEGTFLWVGIVCNELARPGVQSRNAVKTLERMPPGLHALYRQLLNTAFLHKDGDDDDRQTMVDILRFVAFARRPLTVLELAVVCELYPDSDEATRLQFTQELIDLCRLMIVIQDKHVRLLHKSVKDFLVKEDLDIDELGAHADMAGFCIDHILHDAWLASDGKSTFLEYAVEYWPEHAEHADTAYVINRHQESFFKPESIIWEKWLGRYNSKGRRFGKLEEGFGILHAAARWGIIPLITWGLKTAVGSTEFSHSDEGSYNDAEFATEDGLTPLEVAARQGRMNVMDILLKEMRAGLKVSEQVLKAAARNEESGGDVMALLLDRQGDQIKITEDVVLAAARNEGSGKHIMKLLLDQQGDQIETTEEVITAAAGNERSGKDIIRFLLDQIEITEDVVMAAARNEGSGKDIMELLLDQQGDQIEITEDVVKAAVANKWSGKSIMNLLLDRQGDQISITPDIFKTAVGNDYSGGALTKSILLRIEDQIKEGQCELHRLCLEGNVGMVKSLLNIRSTVNTPNCHGWTPLHAACLNGHTDLIKILCCSNASINATSNTGWSSLDVAFARGHTDIIRILLQHSDDTDCLSPTCFSDVKSSVLDLSQDKLSVEYVGLEQKGSLDAAPPGLIYADHPVSYLEDEFYFEIEIVSLGQSGEIGLGLCIDGSPTDIFPGWNYSSWGYHGDDGHKHHSGKGHPYGQMFQEGDIIGCYLEVSSGTLKFNVNDCCLGDAFTNVHGYLFPVVAMSSYGAQIRANFTGPFIYSTKKDAKFFANGQTCPLIQGECDQTQGSLESSPVVVITKTITKTPSEDEERTSSHQKQKGSMAENRFLGNHPLFLASRSSSPVLRGHDFHEVD</sequence>
<dbReference type="Gene3D" id="1.25.40.20">
    <property type="entry name" value="Ankyrin repeat-containing domain"/>
    <property type="match status" value="1"/>
</dbReference>
<dbReference type="InterPro" id="IPR001870">
    <property type="entry name" value="B30.2/SPRY"/>
</dbReference>
<evidence type="ECO:0000313" key="6">
    <source>
        <dbReference type="Proteomes" id="UP001610334"/>
    </source>
</evidence>
<dbReference type="PROSITE" id="PS50188">
    <property type="entry name" value="B302_SPRY"/>
    <property type="match status" value="1"/>
</dbReference>
<dbReference type="Pfam" id="PF00622">
    <property type="entry name" value="SPRY"/>
    <property type="match status" value="1"/>
</dbReference>
<dbReference type="EMBL" id="JBFXLT010000092">
    <property type="protein sequence ID" value="KAL2809268.1"/>
    <property type="molecule type" value="Genomic_DNA"/>
</dbReference>
<dbReference type="SUPFAM" id="SSF48403">
    <property type="entry name" value="Ankyrin repeat"/>
    <property type="match status" value="1"/>
</dbReference>
<dbReference type="InterPro" id="IPR036770">
    <property type="entry name" value="Ankyrin_rpt-contain_sf"/>
</dbReference>
<dbReference type="Gene3D" id="2.60.120.920">
    <property type="match status" value="1"/>
</dbReference>
<dbReference type="InterPro" id="IPR054471">
    <property type="entry name" value="GPIID_WHD"/>
</dbReference>
<dbReference type="InterPro" id="IPR044736">
    <property type="entry name" value="Gid1/RanBPM/SPLA_SPRY"/>
</dbReference>
<dbReference type="InterPro" id="IPR055530">
    <property type="entry name" value="DUF7104"/>
</dbReference>
<dbReference type="Pfam" id="PF12796">
    <property type="entry name" value="Ank_2"/>
    <property type="match status" value="1"/>
</dbReference>
<evidence type="ECO:0000313" key="5">
    <source>
        <dbReference type="EMBL" id="KAL2809268.1"/>
    </source>
</evidence>
<dbReference type="PANTHER" id="PTHR10039">
    <property type="entry name" value="AMELOGENIN"/>
    <property type="match status" value="1"/>
</dbReference>
<organism evidence="5 6">
    <name type="scientific">Aspergillus granulosus</name>
    <dbReference type="NCBI Taxonomy" id="176169"/>
    <lineage>
        <taxon>Eukaryota</taxon>
        <taxon>Fungi</taxon>
        <taxon>Dikarya</taxon>
        <taxon>Ascomycota</taxon>
        <taxon>Pezizomycotina</taxon>
        <taxon>Eurotiomycetes</taxon>
        <taxon>Eurotiomycetidae</taxon>
        <taxon>Eurotiales</taxon>
        <taxon>Aspergillaceae</taxon>
        <taxon>Aspergillus</taxon>
        <taxon>Aspergillus subgen. Nidulantes</taxon>
    </lineage>
</organism>
<feature type="region of interest" description="Disordered" evidence="3">
    <location>
        <begin position="1384"/>
        <end position="1404"/>
    </location>
</feature>
<feature type="domain" description="B30.2/SPRY" evidence="4">
    <location>
        <begin position="1151"/>
        <end position="1341"/>
    </location>
</feature>
<evidence type="ECO:0000256" key="3">
    <source>
        <dbReference type="SAM" id="MobiDB-lite"/>
    </source>
</evidence>
<proteinExistence type="predicted"/>
<feature type="repeat" description="ANK" evidence="2">
    <location>
        <begin position="855"/>
        <end position="877"/>
    </location>
</feature>
<dbReference type="PROSITE" id="PS50297">
    <property type="entry name" value="ANK_REP_REGION"/>
    <property type="match status" value="2"/>
</dbReference>
<dbReference type="SMART" id="SM00449">
    <property type="entry name" value="SPRY"/>
    <property type="match status" value="1"/>
</dbReference>
<dbReference type="InterPro" id="IPR043136">
    <property type="entry name" value="B30.2/SPRY_sf"/>
</dbReference>
<dbReference type="SUPFAM" id="SSF52540">
    <property type="entry name" value="P-loop containing nucleoside triphosphate hydrolases"/>
    <property type="match status" value="1"/>
</dbReference>
<dbReference type="Pfam" id="PF24883">
    <property type="entry name" value="NPHP3_N"/>
    <property type="match status" value="1"/>
</dbReference>
<dbReference type="PROSITE" id="PS50088">
    <property type="entry name" value="ANK_REPEAT"/>
    <property type="match status" value="3"/>
</dbReference>
<comment type="caution">
    <text evidence="5">The sequence shown here is derived from an EMBL/GenBank/DDBJ whole genome shotgun (WGS) entry which is preliminary data.</text>
</comment>
<accession>A0ABR4H1D4</accession>
<name>A0ABR4H1D4_9EURO</name>
<dbReference type="Pfam" id="PF22939">
    <property type="entry name" value="WHD_GPIID"/>
    <property type="match status" value="1"/>
</dbReference>
<dbReference type="Gene3D" id="1.20.5.340">
    <property type="match status" value="2"/>
</dbReference>
<evidence type="ECO:0000256" key="2">
    <source>
        <dbReference type="PROSITE-ProRule" id="PRU00023"/>
    </source>
</evidence>
<dbReference type="SMART" id="SM00248">
    <property type="entry name" value="ANK"/>
    <property type="match status" value="4"/>
</dbReference>
<feature type="repeat" description="ANK" evidence="2">
    <location>
        <begin position="1139"/>
        <end position="1171"/>
    </location>
</feature>
<dbReference type="Pfam" id="PF23397">
    <property type="entry name" value="DUF7104"/>
    <property type="match status" value="6"/>
</dbReference>
<dbReference type="Gene3D" id="3.40.50.300">
    <property type="entry name" value="P-loop containing nucleotide triphosphate hydrolases"/>
    <property type="match status" value="1"/>
</dbReference>
<evidence type="ECO:0000256" key="1">
    <source>
        <dbReference type="ARBA" id="ARBA00022737"/>
    </source>
</evidence>
<dbReference type="CDD" id="cd12885">
    <property type="entry name" value="SPRY_RanBP_like"/>
    <property type="match status" value="1"/>
</dbReference>
<dbReference type="Gene3D" id="3.40.50.1580">
    <property type="entry name" value="Nucleoside phosphorylase domain"/>
    <property type="match status" value="1"/>
</dbReference>